<proteinExistence type="predicted"/>
<evidence type="ECO:0008006" key="3">
    <source>
        <dbReference type="Google" id="ProtNLM"/>
    </source>
</evidence>
<dbReference type="KEGG" id="glj:GKIL_3608"/>
<dbReference type="Proteomes" id="UP000017396">
    <property type="component" value="Chromosome"/>
</dbReference>
<dbReference type="AlphaFoldDB" id="U5QQG8"/>
<accession>U5QQG8</accession>
<dbReference type="Gene3D" id="3.40.50.300">
    <property type="entry name" value="P-loop containing nucleotide triphosphate hydrolases"/>
    <property type="match status" value="1"/>
</dbReference>
<dbReference type="PATRIC" id="fig|1183438.3.peg.3545"/>
<protein>
    <recommendedName>
        <fullName evidence="3">NACHT domain-containing protein</fullName>
    </recommendedName>
</protein>
<dbReference type="eggNOG" id="COG3118">
    <property type="taxonomic scope" value="Bacteria"/>
</dbReference>
<dbReference type="SUPFAM" id="SSF52540">
    <property type="entry name" value="P-loop containing nucleoside triphosphate hydrolases"/>
    <property type="match status" value="1"/>
</dbReference>
<name>U5QQG8_GLOK1</name>
<dbReference type="EMBL" id="CP003587">
    <property type="protein sequence ID" value="AGY59854.1"/>
    <property type="molecule type" value="Genomic_DNA"/>
</dbReference>
<organism evidence="1 2">
    <name type="scientific">Gloeobacter kilaueensis (strain ATCC BAA-2537 / CCAP 1431/1 / ULC 316 / JS1)</name>
    <dbReference type="NCBI Taxonomy" id="1183438"/>
    <lineage>
        <taxon>Bacteria</taxon>
        <taxon>Bacillati</taxon>
        <taxon>Cyanobacteriota</taxon>
        <taxon>Cyanophyceae</taxon>
        <taxon>Gloeobacterales</taxon>
        <taxon>Gloeobacteraceae</taxon>
        <taxon>Gloeobacter</taxon>
    </lineage>
</organism>
<dbReference type="HOGENOM" id="CLU_404279_0_0_3"/>
<reference evidence="1 2" key="1">
    <citation type="journal article" date="2013" name="PLoS ONE">
        <title>Cultivation and Complete Genome Sequencing of Gloeobacter kilaueensis sp. nov., from a Lava Cave in Kilauea Caldera, Hawai'i.</title>
        <authorList>
            <person name="Saw J.H."/>
            <person name="Schatz M."/>
            <person name="Brown M.V."/>
            <person name="Kunkel D.D."/>
            <person name="Foster J.S."/>
            <person name="Shick H."/>
            <person name="Christensen S."/>
            <person name="Hou S."/>
            <person name="Wan X."/>
            <person name="Donachie S.P."/>
        </authorList>
    </citation>
    <scope>NUCLEOTIDE SEQUENCE [LARGE SCALE GENOMIC DNA]</scope>
    <source>
        <strain evidence="2">JS</strain>
    </source>
</reference>
<evidence type="ECO:0000313" key="2">
    <source>
        <dbReference type="Proteomes" id="UP000017396"/>
    </source>
</evidence>
<dbReference type="InterPro" id="IPR027417">
    <property type="entry name" value="P-loop_NTPase"/>
</dbReference>
<sequence length="680" mass="76111">MLTPLDAELLNRLNRLLPQQLDQLLLRLEIPNHVMPRNTATHGDRVTALVEWARSSGGCDLEQVAKKLDTLESSFEDAVTPQAGSVKANGDVTNSVIITGNDKIVNLLVRGIDRLPTDYSTPIGNFLKAYLGTPQEPVPFGGRQHDLDYLDHWLAETQNTPPYLLLAAPAGRGKSALLVHWCARLAKRRDVAVVFVPVSIRYGTNRSEVFFAAAAARLAVLHGEDVPTTSNSVPVWKSLMADYLRRPLPDGRQLLLVLDGLDEAANLEVDWGLFSTSPKKGVRVIVSARFMAGDTNTRGWLTRLGWTSPQLARGKEVEPLDESGIKDVLSKMGCPLDVVGSRVDIVRQLYRLSEGDPLLVRLYVDEIWKRGEAASHLQPEDLEHIPPGLKGYFERWWQDQRSLWGKEAPLKELGVRTLLNLFACAFGPLMRRDLFRLLPDNCDLDEWTLDGSLEPLARFVVGDGEVQGYVFNHSRLGYHFRDKLQKSKRREGSERFVEWGNITLKELKTRELEPRDTPVYLVQYFGVHLEEQGASPQDFLKLICDEWRKASLAVEGSYSGFLGDVQRAWNKFGQVGETEVAQGLRISHLSQEILCALCVSSISTLSSRIPGELIALLVNHKLLTVMQGIAYARQKNESSDQTNALVQMSLLNSVSKHETYLVTTAALQAAQMTWPRIMIR</sequence>
<evidence type="ECO:0000313" key="1">
    <source>
        <dbReference type="EMBL" id="AGY59854.1"/>
    </source>
</evidence>
<keyword evidence="2" id="KW-1185">Reference proteome</keyword>
<dbReference type="STRING" id="1183438.GKIL_3608"/>
<gene>
    <name evidence="1" type="ORF">GKIL_3608</name>
</gene>